<gene>
    <name evidence="1" type="ORF">WA026_010606</name>
</gene>
<reference evidence="1 2" key="1">
    <citation type="submission" date="2023-03" db="EMBL/GenBank/DDBJ databases">
        <title>Genome insight into feeding habits of ladybird beetles.</title>
        <authorList>
            <person name="Li H.-S."/>
            <person name="Huang Y.-H."/>
            <person name="Pang H."/>
        </authorList>
    </citation>
    <scope>NUCLEOTIDE SEQUENCE [LARGE SCALE GENOMIC DNA]</scope>
    <source>
        <strain evidence="1">SYSU_2023b</strain>
        <tissue evidence="1">Whole body</tissue>
    </source>
</reference>
<sequence>MEINHVFLGEVKTKNKKPVYESHNHTNAEREKQDSPDIILPNLRGKRLRQLYWKRKTRRGMILFPARHDRNTVLGLRLFLDIKTGYCEIYCLYQKGFKQMKEKGKRRLKMVCVSHKGFEQTEEKGRRLKKVPLCDFGRFLKLKTALSSVRIAQKNRVTKISYI</sequence>
<comment type="caution">
    <text evidence="1">The sequence shown here is derived from an EMBL/GenBank/DDBJ whole genome shotgun (WGS) entry which is preliminary data.</text>
</comment>
<evidence type="ECO:0000313" key="1">
    <source>
        <dbReference type="EMBL" id="KAK9890530.1"/>
    </source>
</evidence>
<organism evidence="1 2">
    <name type="scientific">Henosepilachna vigintioctopunctata</name>
    <dbReference type="NCBI Taxonomy" id="420089"/>
    <lineage>
        <taxon>Eukaryota</taxon>
        <taxon>Metazoa</taxon>
        <taxon>Ecdysozoa</taxon>
        <taxon>Arthropoda</taxon>
        <taxon>Hexapoda</taxon>
        <taxon>Insecta</taxon>
        <taxon>Pterygota</taxon>
        <taxon>Neoptera</taxon>
        <taxon>Endopterygota</taxon>
        <taxon>Coleoptera</taxon>
        <taxon>Polyphaga</taxon>
        <taxon>Cucujiformia</taxon>
        <taxon>Coccinelloidea</taxon>
        <taxon>Coccinellidae</taxon>
        <taxon>Epilachninae</taxon>
        <taxon>Epilachnini</taxon>
        <taxon>Henosepilachna</taxon>
    </lineage>
</organism>
<evidence type="ECO:0000313" key="2">
    <source>
        <dbReference type="Proteomes" id="UP001431783"/>
    </source>
</evidence>
<protein>
    <submittedName>
        <fullName evidence="1">Uncharacterized protein</fullName>
    </submittedName>
</protein>
<dbReference type="EMBL" id="JARQZJ010000125">
    <property type="protein sequence ID" value="KAK9890530.1"/>
    <property type="molecule type" value="Genomic_DNA"/>
</dbReference>
<dbReference type="AlphaFoldDB" id="A0AAW1V7A0"/>
<dbReference type="Proteomes" id="UP001431783">
    <property type="component" value="Unassembled WGS sequence"/>
</dbReference>
<accession>A0AAW1V7A0</accession>
<name>A0AAW1V7A0_9CUCU</name>
<keyword evidence="2" id="KW-1185">Reference proteome</keyword>
<proteinExistence type="predicted"/>